<organism evidence="9 10">
    <name type="scientific">Stephanodiscus triporus</name>
    <dbReference type="NCBI Taxonomy" id="2934178"/>
    <lineage>
        <taxon>Eukaryota</taxon>
        <taxon>Sar</taxon>
        <taxon>Stramenopiles</taxon>
        <taxon>Ochrophyta</taxon>
        <taxon>Bacillariophyta</taxon>
        <taxon>Coscinodiscophyceae</taxon>
        <taxon>Thalassiosirophycidae</taxon>
        <taxon>Stephanodiscales</taxon>
        <taxon>Stephanodiscaceae</taxon>
        <taxon>Stephanodiscus</taxon>
    </lineage>
</organism>
<feature type="binding site" evidence="6">
    <location>
        <begin position="351"/>
        <end position="354"/>
    </location>
    <ligand>
        <name>substrate</name>
    </ligand>
</feature>
<evidence type="ECO:0000256" key="4">
    <source>
        <dbReference type="ARBA" id="ARBA00023152"/>
    </source>
</evidence>
<feature type="compositionally biased region" description="Low complexity" evidence="8">
    <location>
        <begin position="125"/>
        <end position="136"/>
    </location>
</feature>
<dbReference type="SUPFAM" id="SSF53254">
    <property type="entry name" value="Phosphoglycerate mutase-like"/>
    <property type="match status" value="2"/>
</dbReference>
<dbReference type="Gene3D" id="3.40.50.1240">
    <property type="entry name" value="Phosphoglycerate mutase-like"/>
    <property type="match status" value="2"/>
</dbReference>
<evidence type="ECO:0000256" key="5">
    <source>
        <dbReference type="ARBA" id="ARBA00023235"/>
    </source>
</evidence>
<feature type="compositionally biased region" description="Low complexity" evidence="8">
    <location>
        <begin position="187"/>
        <end position="210"/>
    </location>
</feature>
<dbReference type="EC" id="5.4.2.11" evidence="3"/>
<keyword evidence="10" id="KW-1185">Reference proteome</keyword>
<dbReference type="InterPro" id="IPR013078">
    <property type="entry name" value="His_Pase_superF_clade-1"/>
</dbReference>
<feature type="binding site" evidence="6">
    <location>
        <position position="324"/>
    </location>
    <ligand>
        <name>substrate</name>
    </ligand>
</feature>
<reference evidence="9 10" key="1">
    <citation type="submission" date="2024-10" db="EMBL/GenBank/DDBJ databases">
        <title>Updated reference genomes for cyclostephanoid diatoms.</title>
        <authorList>
            <person name="Roberts W.R."/>
            <person name="Alverson A.J."/>
        </authorList>
    </citation>
    <scope>NUCLEOTIDE SEQUENCE [LARGE SCALE GENOMIC DNA]</scope>
    <source>
        <strain evidence="9 10">AJA276-08</strain>
    </source>
</reference>
<feature type="binding site" evidence="6">
    <location>
        <begin position="285"/>
        <end position="286"/>
    </location>
    <ligand>
        <name>substrate</name>
    </ligand>
</feature>
<evidence type="ECO:0000313" key="10">
    <source>
        <dbReference type="Proteomes" id="UP001530315"/>
    </source>
</evidence>
<dbReference type="EMBL" id="JALLAZ020001597">
    <property type="protein sequence ID" value="KAL3771691.1"/>
    <property type="molecule type" value="Genomic_DNA"/>
</dbReference>
<keyword evidence="5" id="KW-0413">Isomerase</keyword>
<evidence type="ECO:0000256" key="1">
    <source>
        <dbReference type="ARBA" id="ARBA00000380"/>
    </source>
</evidence>
<comment type="similarity">
    <text evidence="2">Belongs to the phosphoglycerate mutase family. BPG-dependent PGAM subfamily.</text>
</comment>
<evidence type="ECO:0000256" key="6">
    <source>
        <dbReference type="PIRSR" id="PIRSR613078-2"/>
    </source>
</evidence>
<feature type="region of interest" description="Disordered" evidence="8">
    <location>
        <begin position="182"/>
        <end position="210"/>
    </location>
</feature>
<comment type="caution">
    <text evidence="9">The sequence shown here is derived from an EMBL/GenBank/DDBJ whole genome shotgun (WGS) entry which is preliminary data.</text>
</comment>
<evidence type="ECO:0000256" key="2">
    <source>
        <dbReference type="ARBA" id="ARBA00006717"/>
    </source>
</evidence>
<dbReference type="CDD" id="cd07067">
    <property type="entry name" value="HP_PGM_like"/>
    <property type="match status" value="2"/>
</dbReference>
<dbReference type="PANTHER" id="PTHR11931">
    <property type="entry name" value="PHOSPHOGLYCERATE MUTASE"/>
    <property type="match status" value="1"/>
</dbReference>
<evidence type="ECO:0000256" key="8">
    <source>
        <dbReference type="SAM" id="MobiDB-lite"/>
    </source>
</evidence>
<keyword evidence="4" id="KW-0324">Glycolysis</keyword>
<feature type="binding site" evidence="6">
    <location>
        <position position="362"/>
    </location>
    <ligand>
        <name>substrate</name>
    </ligand>
</feature>
<evidence type="ECO:0000256" key="7">
    <source>
        <dbReference type="PIRSR" id="PIRSR613078-3"/>
    </source>
</evidence>
<dbReference type="AlphaFoldDB" id="A0ABD3N6P0"/>
<dbReference type="HAMAP" id="MF_01039">
    <property type="entry name" value="PGAM_GpmA"/>
    <property type="match status" value="1"/>
</dbReference>
<dbReference type="Proteomes" id="UP001530315">
    <property type="component" value="Unassembled WGS sequence"/>
</dbReference>
<dbReference type="NCBIfam" id="TIGR01258">
    <property type="entry name" value="pgm_1"/>
    <property type="match status" value="1"/>
</dbReference>
<dbReference type="InterPro" id="IPR029033">
    <property type="entry name" value="His_PPase_superfam"/>
</dbReference>
<dbReference type="InterPro" id="IPR005952">
    <property type="entry name" value="Phosphogly_mut1"/>
</dbReference>
<dbReference type="GO" id="GO:0004619">
    <property type="term" value="F:phosphoglycerate mutase activity"/>
    <property type="evidence" value="ECO:0007669"/>
    <property type="project" value="UniProtKB-EC"/>
</dbReference>
<gene>
    <name evidence="9" type="ORF">ACHAW5_000952</name>
</gene>
<feature type="site" description="Transition state stabilizer" evidence="7">
    <location>
        <position position="446"/>
    </location>
</feature>
<evidence type="ECO:0000256" key="3">
    <source>
        <dbReference type="ARBA" id="ARBA00012028"/>
    </source>
</evidence>
<accession>A0ABD3N6P0</accession>
<feature type="compositionally biased region" description="Low complexity" evidence="8">
    <location>
        <begin position="78"/>
        <end position="113"/>
    </location>
</feature>
<protein>
    <recommendedName>
        <fullName evidence="3">phosphoglycerate mutase (2,3-diphosphoglycerate-dependent)</fullName>
        <ecNumber evidence="3">5.4.2.11</ecNumber>
    </recommendedName>
</protein>
<feature type="compositionally biased region" description="Polar residues" evidence="8">
    <location>
        <begin position="114"/>
        <end position="124"/>
    </location>
</feature>
<feature type="region of interest" description="Disordered" evidence="8">
    <location>
        <begin position="77"/>
        <end position="168"/>
    </location>
</feature>
<sequence>MSSLRPRSSTSTRLLLPRRYYGIAPAPPSRGSSSSSFVVLLLHLLRSSTMATLLLLLLLLLPLHPLVAAFSPPPPPSSFSSISRRSSSSPPSSSSSCNRISSSSFSSTTTSSSDEGNTIEHYSNSLLSTTRSSSSSPRRRRRRRLLLSSPFSELRSRATRRRRTEEERRAIVDESTRYAIVDDDAQAKTTTSSSSSTSTSSPSSSGWASSSSSLCRRALRSIRRASSSLLGGAASSFASAVVGGMMGGVGVGVGGGARTRTRSRPGSLMLLRCGESEWTRSGRFTGWADPDLVPEGILEIEHAGRLLLSEGYEPDVIYTSRLRRAVKSTWTVLNALNSPYLPVYKSWRLNERNYGALTGLRKTDAARTLGVGTVQAWRNSLRARPPPMGRDDPYYPGNDRRYEDLSEGQIPLTESLLDCMARARPLWEYGIREEIRRGNNVLVVAHTNTLRGLMKVIDDIGEEDIKEVSMPGGIPFVYKFDNDMNPVPPPAGKISQAHTSGIFLEKPGLLKEALRRELEYSNVVPGSYGQMTTSTNNVVQRVTTLEKSLLKLKEEQAAAAAAAAAVGRHSNHHRAMIANNPNDDGKLIVTTAMGDPSAPLEEEVDSEFEEFNDRDAPEAEDAVLAFNVQKADEASPGIIKQGGSKDPVVVFIRHGRTPHNNLGLFTGWEDPPLAPDGVEDAKNAGRLLKMHGFEFDVVYTSWLTRAIETALSSYSLSYPGNDYKRTKYVKDLRISLMETINRSIEAKKFQ</sequence>
<dbReference type="SMART" id="SM00855">
    <property type="entry name" value="PGAM"/>
    <property type="match status" value="2"/>
</dbReference>
<dbReference type="FunFam" id="3.40.50.1240:FF:000003">
    <property type="entry name" value="2,3-bisphosphoglycerate-dependent phosphoglycerate mutase"/>
    <property type="match status" value="1"/>
</dbReference>
<proteinExistence type="inferred from homology"/>
<comment type="catalytic activity">
    <reaction evidence="1">
        <text>(2R)-2-phosphoglycerate = (2R)-3-phosphoglycerate</text>
        <dbReference type="Rhea" id="RHEA:15901"/>
        <dbReference type="ChEBI" id="CHEBI:58272"/>
        <dbReference type="ChEBI" id="CHEBI:58289"/>
        <dbReference type="EC" id="5.4.2.11"/>
    </reaction>
</comment>
<evidence type="ECO:0000313" key="9">
    <source>
        <dbReference type="EMBL" id="KAL3771691.1"/>
    </source>
</evidence>
<dbReference type="GO" id="GO:0006096">
    <property type="term" value="P:glycolytic process"/>
    <property type="evidence" value="ECO:0007669"/>
    <property type="project" value="UniProtKB-KW"/>
</dbReference>
<dbReference type="Pfam" id="PF00300">
    <property type="entry name" value="His_Phos_1"/>
    <property type="match status" value="2"/>
</dbReference>
<name>A0ABD3N6P0_9STRA</name>